<evidence type="ECO:0000256" key="1">
    <source>
        <dbReference type="SAM" id="MobiDB-lite"/>
    </source>
</evidence>
<organism evidence="2 3">
    <name type="scientific">Pleurotus ostreatus (strain PC15)</name>
    <name type="common">Oyster mushroom</name>
    <dbReference type="NCBI Taxonomy" id="1137138"/>
    <lineage>
        <taxon>Eukaryota</taxon>
        <taxon>Fungi</taxon>
        <taxon>Dikarya</taxon>
        <taxon>Basidiomycota</taxon>
        <taxon>Agaricomycotina</taxon>
        <taxon>Agaricomycetes</taxon>
        <taxon>Agaricomycetidae</taxon>
        <taxon>Agaricales</taxon>
        <taxon>Pleurotineae</taxon>
        <taxon>Pleurotaceae</taxon>
        <taxon>Pleurotus</taxon>
    </lineage>
</organism>
<evidence type="ECO:0000313" key="2">
    <source>
        <dbReference type="EMBL" id="KDQ26093.1"/>
    </source>
</evidence>
<dbReference type="SUPFAM" id="SSF52540">
    <property type="entry name" value="P-loop containing nucleoside triphosphate hydrolases"/>
    <property type="match status" value="1"/>
</dbReference>
<evidence type="ECO:0000313" key="3">
    <source>
        <dbReference type="Proteomes" id="UP000027073"/>
    </source>
</evidence>
<dbReference type="Proteomes" id="UP000027073">
    <property type="component" value="Unassembled WGS sequence"/>
</dbReference>
<dbReference type="HOGENOM" id="CLU_029136_0_0_1"/>
<feature type="region of interest" description="Disordered" evidence="1">
    <location>
        <begin position="383"/>
        <end position="414"/>
    </location>
</feature>
<reference evidence="3" key="1">
    <citation type="journal article" date="2014" name="Proc. Natl. Acad. Sci. U.S.A.">
        <title>Extensive sampling of basidiomycete genomes demonstrates inadequacy of the white-rot/brown-rot paradigm for wood decay fungi.</title>
        <authorList>
            <person name="Riley R."/>
            <person name="Salamov A.A."/>
            <person name="Brown D.W."/>
            <person name="Nagy L.G."/>
            <person name="Floudas D."/>
            <person name="Held B.W."/>
            <person name="Levasseur A."/>
            <person name="Lombard V."/>
            <person name="Morin E."/>
            <person name="Otillar R."/>
            <person name="Lindquist E.A."/>
            <person name="Sun H."/>
            <person name="LaButti K.M."/>
            <person name="Schmutz J."/>
            <person name="Jabbour D."/>
            <person name="Luo H."/>
            <person name="Baker S.E."/>
            <person name="Pisabarro A.G."/>
            <person name="Walton J.D."/>
            <person name="Blanchette R.A."/>
            <person name="Henrissat B."/>
            <person name="Martin F."/>
            <person name="Cullen D."/>
            <person name="Hibbett D.S."/>
            <person name="Grigoriev I.V."/>
        </authorList>
    </citation>
    <scope>NUCLEOTIDE SEQUENCE [LARGE SCALE GENOMIC DNA]</scope>
    <source>
        <strain evidence="3">PC15</strain>
    </source>
</reference>
<protein>
    <submittedName>
        <fullName evidence="2">Uncharacterized protein</fullName>
    </submittedName>
</protein>
<feature type="compositionally biased region" description="Polar residues" evidence="1">
    <location>
        <begin position="390"/>
        <end position="400"/>
    </location>
</feature>
<dbReference type="VEuPathDB" id="FungiDB:PLEOSDRAFT_1045307"/>
<dbReference type="EMBL" id="KL198010">
    <property type="protein sequence ID" value="KDQ26093.1"/>
    <property type="molecule type" value="Genomic_DNA"/>
</dbReference>
<accession>A0A067NDI1</accession>
<proteinExistence type="predicted"/>
<sequence>MRQKSQTTEDAKFRTALENMRYRSCTLEDIQFLRGRVSANIEGRQSVCDINFRNVSIITARHVNKDAINVLGEQQFAAEHNQVLTTFYCEDTVAPIADLDEVKGKRRATKVRLEEKVQRILWEQPACSVEKKIPAKLNLCKGMPVMLQDNSATELCMTNGQEGTVYDWVSAVGVYGQLVLDVLFVELTNPPVSVHFEGLPLNVVPILKTANPTWCELPSGKRMHVSRSQVEVTVNYAMTDFASQGKTRVNNVVHLNDTTSHQGYYTALSRSATAAGTLILQAFNPSIISDKKCSGALRQEFRDLELLDDITRLQFEGRLPASVVGDTRRTLVHAFRQCKSDSYVPQHVHSAIRWNKKQPYVEPDFNNLEWSIIPTQQQDAALSADKGSLKRSNNQISETSPADGPRKKRVKVSTTSSIESHLSADCLVPVGCQWGDNSCAYDTVLAILYNAWLDKPSSVLAFPELSNNLFPAVAGMFNQVNCSQERLTEVRDYMRQELCVQRPNDFSYGEYASVSGILDALLGCTNGQINLSYSCPAGHCTSIVSASHASFLVSLEGTASDSVEAWCSSQGSETHRLCVVCSERILVRQVHTYPPYFIAFDFVAGAVNIDQKVYLDIHGTDVPYHLKGVIYHGRSHFIGRYIDRSGRIWVYDGMSNSGFMEYDSNQPSLDLSTCRSMDAIVAMYVRSPRVHIRPTQ</sequence>
<dbReference type="InParanoid" id="A0A067NDI1"/>
<dbReference type="InterPro" id="IPR027417">
    <property type="entry name" value="P-loop_NTPase"/>
</dbReference>
<dbReference type="OrthoDB" id="3247165at2759"/>
<gene>
    <name evidence="2" type="ORF">PLEOSDRAFT_1045307</name>
</gene>
<name>A0A067NDI1_PLEO1</name>
<dbReference type="AlphaFoldDB" id="A0A067NDI1"/>